<dbReference type="PANTHER" id="PTHR30514:SF1">
    <property type="entry name" value="HTH-TYPE TRANSCRIPTIONAL REGULATOR HEXR-RELATED"/>
    <property type="match status" value="1"/>
</dbReference>
<dbReference type="Gene3D" id="1.10.10.10">
    <property type="entry name" value="Winged helix-like DNA-binding domain superfamily/Winged helix DNA-binding domain"/>
    <property type="match status" value="1"/>
</dbReference>
<sequence>MAVSDHVLQLLTEATQISRPSERRVAQVVLANPDQVLGMSMAVLAAESGVSEPTVMRLCTGMGYTGFQAFKLALTRALAIGRPVTYSAIEHGDDSRALITKIFDHTLTALDRTRKSLNVDAVEGAVVVMSRASETVFVGLGASGILAQDAAQKAALLGMPCSAPMDTHQQFMAACMATDSTVFVAISHTGRTASVLTVARQAQSNGAAVVAIVGGSSPLAELADVAIVLDTPEDTDIHTPTISRLAGLVLIDVLVTSIALERGPEHLERLRQMKESLVEFRGR</sequence>
<organism evidence="6 7">
    <name type="scientific">Rhodococcus globerulus</name>
    <dbReference type="NCBI Taxonomy" id="33008"/>
    <lineage>
        <taxon>Bacteria</taxon>
        <taxon>Bacillati</taxon>
        <taxon>Actinomycetota</taxon>
        <taxon>Actinomycetes</taxon>
        <taxon>Mycobacteriales</taxon>
        <taxon>Nocardiaceae</taxon>
        <taxon>Rhodococcus</taxon>
    </lineage>
</organism>
<evidence type="ECO:0000256" key="3">
    <source>
        <dbReference type="ARBA" id="ARBA00023163"/>
    </source>
</evidence>
<evidence type="ECO:0000256" key="1">
    <source>
        <dbReference type="ARBA" id="ARBA00023015"/>
    </source>
</evidence>
<dbReference type="PROSITE" id="PS51071">
    <property type="entry name" value="HTH_RPIR"/>
    <property type="match status" value="1"/>
</dbReference>
<evidence type="ECO:0000313" key="6">
    <source>
        <dbReference type="EMBL" id="MDV6270869.1"/>
    </source>
</evidence>
<dbReference type="InterPro" id="IPR036388">
    <property type="entry name" value="WH-like_DNA-bd_sf"/>
</dbReference>
<gene>
    <name evidence="6" type="ORF">R3Q16_30015</name>
</gene>
<accession>A0ABU4C2Z2</accession>
<protein>
    <submittedName>
        <fullName evidence="6">SIS domain-containing protein</fullName>
    </submittedName>
</protein>
<keyword evidence="1" id="KW-0805">Transcription regulation</keyword>
<evidence type="ECO:0000259" key="5">
    <source>
        <dbReference type="PROSITE" id="PS51464"/>
    </source>
</evidence>
<evidence type="ECO:0000256" key="2">
    <source>
        <dbReference type="ARBA" id="ARBA00023125"/>
    </source>
</evidence>
<keyword evidence="2" id="KW-0238">DNA-binding</keyword>
<dbReference type="PROSITE" id="PS51464">
    <property type="entry name" value="SIS"/>
    <property type="match status" value="1"/>
</dbReference>
<dbReference type="InterPro" id="IPR009057">
    <property type="entry name" value="Homeodomain-like_sf"/>
</dbReference>
<dbReference type="InterPro" id="IPR001347">
    <property type="entry name" value="SIS_dom"/>
</dbReference>
<keyword evidence="3" id="KW-0804">Transcription</keyword>
<dbReference type="SUPFAM" id="SSF53697">
    <property type="entry name" value="SIS domain"/>
    <property type="match status" value="1"/>
</dbReference>
<feature type="domain" description="SIS" evidence="5">
    <location>
        <begin position="125"/>
        <end position="264"/>
    </location>
</feature>
<proteinExistence type="predicted"/>
<dbReference type="Pfam" id="PF01380">
    <property type="entry name" value="SIS"/>
    <property type="match status" value="1"/>
</dbReference>
<keyword evidence="7" id="KW-1185">Reference proteome</keyword>
<dbReference type="Gene3D" id="3.40.50.10490">
    <property type="entry name" value="Glucose-6-phosphate isomerase like protein, domain 1"/>
    <property type="match status" value="1"/>
</dbReference>
<name>A0ABU4C2Z2_RHOGO</name>
<dbReference type="InterPro" id="IPR000281">
    <property type="entry name" value="HTH_RpiR"/>
</dbReference>
<dbReference type="EMBL" id="JAWLKB010000025">
    <property type="protein sequence ID" value="MDV6270869.1"/>
    <property type="molecule type" value="Genomic_DNA"/>
</dbReference>
<dbReference type="InterPro" id="IPR047640">
    <property type="entry name" value="RpiR-like"/>
</dbReference>
<dbReference type="Pfam" id="PF01418">
    <property type="entry name" value="HTH_6"/>
    <property type="match status" value="1"/>
</dbReference>
<feature type="domain" description="HTH rpiR-type" evidence="4">
    <location>
        <begin position="5"/>
        <end position="81"/>
    </location>
</feature>
<dbReference type="Proteomes" id="UP001185927">
    <property type="component" value="Unassembled WGS sequence"/>
</dbReference>
<dbReference type="InterPro" id="IPR035472">
    <property type="entry name" value="RpiR-like_SIS"/>
</dbReference>
<dbReference type="InterPro" id="IPR046348">
    <property type="entry name" value="SIS_dom_sf"/>
</dbReference>
<reference evidence="6 7" key="1">
    <citation type="submission" date="2023-10" db="EMBL/GenBank/DDBJ databases">
        <title>Development of a sustainable strategy for remediation of hydrocarbon-contaminated territories based on the waste exchange concept.</title>
        <authorList>
            <person name="Krivoruchko A."/>
        </authorList>
    </citation>
    <scope>NUCLEOTIDE SEQUENCE [LARGE SCALE GENOMIC DNA]</scope>
    <source>
        <strain evidence="6 7">IEGM 1203</strain>
    </source>
</reference>
<comment type="caution">
    <text evidence="6">The sequence shown here is derived from an EMBL/GenBank/DDBJ whole genome shotgun (WGS) entry which is preliminary data.</text>
</comment>
<evidence type="ECO:0000259" key="4">
    <source>
        <dbReference type="PROSITE" id="PS51071"/>
    </source>
</evidence>
<evidence type="ECO:0000313" key="7">
    <source>
        <dbReference type="Proteomes" id="UP001185927"/>
    </source>
</evidence>
<dbReference type="SUPFAM" id="SSF46689">
    <property type="entry name" value="Homeodomain-like"/>
    <property type="match status" value="1"/>
</dbReference>
<dbReference type="RefSeq" id="WP_317545321.1">
    <property type="nucleotide sequence ID" value="NZ_JAWLKB010000025.1"/>
</dbReference>
<dbReference type="CDD" id="cd05013">
    <property type="entry name" value="SIS_RpiR"/>
    <property type="match status" value="1"/>
</dbReference>
<dbReference type="PANTHER" id="PTHR30514">
    <property type="entry name" value="GLUCOKINASE"/>
    <property type="match status" value="1"/>
</dbReference>